<dbReference type="Gene3D" id="1.10.10.10">
    <property type="entry name" value="Winged helix-like DNA-binding domain superfamily/Winged helix DNA-binding domain"/>
    <property type="match status" value="1"/>
</dbReference>
<dbReference type="KEGG" id="rrd:RradSPS_0370"/>
<keyword evidence="4" id="KW-1185">Reference proteome</keyword>
<evidence type="ECO:0000313" key="4">
    <source>
        <dbReference type="Proteomes" id="UP000025229"/>
    </source>
</evidence>
<dbReference type="HOGENOM" id="CLU_1446649_0_0_11"/>
<dbReference type="EMBL" id="JAWXXX010000001">
    <property type="protein sequence ID" value="MDX5893067.1"/>
    <property type="molecule type" value="Genomic_DNA"/>
</dbReference>
<dbReference type="AlphaFoldDB" id="A0A023X008"/>
<dbReference type="Proteomes" id="UP000025229">
    <property type="component" value="Chromosome"/>
</dbReference>
<evidence type="ECO:0000313" key="2">
    <source>
        <dbReference type="EMBL" id="AHY45653.1"/>
    </source>
</evidence>
<name>A0A023X008_RUBRA</name>
<dbReference type="InterPro" id="IPR036388">
    <property type="entry name" value="WH-like_DNA-bd_sf"/>
</dbReference>
<dbReference type="EMBL" id="CP007514">
    <property type="protein sequence ID" value="AHY45653.1"/>
    <property type="molecule type" value="Genomic_DNA"/>
</dbReference>
<protein>
    <submittedName>
        <fullName evidence="2 3">MarR family</fullName>
    </submittedName>
</protein>
<evidence type="ECO:0000313" key="3">
    <source>
        <dbReference type="EMBL" id="MDX5893067.1"/>
    </source>
</evidence>
<gene>
    <name evidence="2" type="ORF">RradSPS_0370</name>
    <name evidence="3" type="ORF">SIL72_03385</name>
</gene>
<dbReference type="InterPro" id="IPR000835">
    <property type="entry name" value="HTH_MarR-typ"/>
</dbReference>
<dbReference type="eggNOG" id="ENOG50324IM">
    <property type="taxonomic scope" value="Bacteria"/>
</dbReference>
<dbReference type="Proteomes" id="UP001281130">
    <property type="component" value="Unassembled WGS sequence"/>
</dbReference>
<dbReference type="InterPro" id="IPR036390">
    <property type="entry name" value="WH_DNA-bd_sf"/>
</dbReference>
<accession>A0A023X008</accession>
<feature type="domain" description="HTH marR-type" evidence="1">
    <location>
        <begin position="131"/>
        <end position="180"/>
    </location>
</feature>
<dbReference type="GO" id="GO:0003700">
    <property type="term" value="F:DNA-binding transcription factor activity"/>
    <property type="evidence" value="ECO:0007669"/>
    <property type="project" value="InterPro"/>
</dbReference>
<dbReference type="STRING" id="42256.RradSPS_0370"/>
<dbReference type="RefSeq" id="WP_038680300.1">
    <property type="nucleotide sequence ID" value="NZ_CP007514.1"/>
</dbReference>
<dbReference type="SUPFAM" id="SSF46785">
    <property type="entry name" value="Winged helix' DNA-binding domain"/>
    <property type="match status" value="1"/>
</dbReference>
<organism evidence="2 4">
    <name type="scientific">Rubrobacter radiotolerans</name>
    <name type="common">Arthrobacter radiotolerans</name>
    <dbReference type="NCBI Taxonomy" id="42256"/>
    <lineage>
        <taxon>Bacteria</taxon>
        <taxon>Bacillati</taxon>
        <taxon>Actinomycetota</taxon>
        <taxon>Rubrobacteria</taxon>
        <taxon>Rubrobacterales</taxon>
        <taxon>Rubrobacteraceae</taxon>
        <taxon>Rubrobacter</taxon>
    </lineage>
</organism>
<dbReference type="Pfam" id="PF12802">
    <property type="entry name" value="MarR_2"/>
    <property type="match status" value="1"/>
</dbReference>
<evidence type="ECO:0000259" key="1">
    <source>
        <dbReference type="Pfam" id="PF12802"/>
    </source>
</evidence>
<reference evidence="3" key="2">
    <citation type="submission" date="2023-11" db="EMBL/GenBank/DDBJ databases">
        <title>MicrobeMod: A computational toolkit for identifying prokaryotic methylation and restriction-modification with nanopore sequencing.</title>
        <authorList>
            <person name="Crits-Christoph A."/>
            <person name="Kang S.C."/>
            <person name="Lee H."/>
            <person name="Ostrov N."/>
        </authorList>
    </citation>
    <scope>NUCLEOTIDE SEQUENCE</scope>
    <source>
        <strain evidence="3">ATCC 51242</strain>
    </source>
</reference>
<reference evidence="2 4" key="1">
    <citation type="submission" date="2014-03" db="EMBL/GenBank/DDBJ databases">
        <title>Complete genome sequence of the Radio-Resistant Rubrobacter radiotolerans RSPS-4.</title>
        <authorList>
            <person name="Egas C.C."/>
            <person name="Barroso C.C."/>
            <person name="Froufe H.J.C."/>
            <person name="Pacheco J.J."/>
            <person name="Albuquerque L.L."/>
            <person name="da Costa M.M.S."/>
        </authorList>
    </citation>
    <scope>NUCLEOTIDE SEQUENCE [LARGE SCALE GENOMIC DNA]</scope>
    <source>
        <strain evidence="2 4">RSPS-4</strain>
    </source>
</reference>
<sequence>MAEDRTYRVFDASEVEGGGRLLFTREAGRAFRGLLEAAIEDLPTGGILFVDTRGVEMMDYSFADEAIGSVVSRAARGDYGPRHVVLLENERDLLENVGMSLWVRQETALRVEEIGGEAHVVGNLEEHLRETLDVIRAAGPITTAELAARLKLNQTACNNRATNLLERGLIKRRKETGGRRFVYEKVV</sequence>
<proteinExistence type="predicted"/>